<evidence type="ECO:0000313" key="2">
    <source>
        <dbReference type="EMBL" id="SDD64715.1"/>
    </source>
</evidence>
<keyword evidence="2" id="KW-0418">Kinase</keyword>
<dbReference type="GO" id="GO:0005524">
    <property type="term" value="F:ATP binding"/>
    <property type="evidence" value="ECO:0007669"/>
    <property type="project" value="InterPro"/>
</dbReference>
<proteinExistence type="predicted"/>
<dbReference type="GO" id="GO:0006109">
    <property type="term" value="P:regulation of carbohydrate metabolic process"/>
    <property type="evidence" value="ECO:0007669"/>
    <property type="project" value="InterPro"/>
</dbReference>
<dbReference type="EMBL" id="FNAP01000001">
    <property type="protein sequence ID" value="SDD64715.1"/>
    <property type="molecule type" value="Genomic_DNA"/>
</dbReference>
<gene>
    <name evidence="2" type="ORF">SAMN05421720_101140</name>
</gene>
<protein>
    <submittedName>
        <fullName evidence="2">HPr Serine kinase C-terminal domain-containing protein</fullName>
    </submittedName>
</protein>
<dbReference type="InterPro" id="IPR027417">
    <property type="entry name" value="P-loop_NTPase"/>
</dbReference>
<name>A0A1G6WI02_9PROT</name>
<dbReference type="InterPro" id="IPR011104">
    <property type="entry name" value="Hpr_kin/Pase_C"/>
</dbReference>
<sequence length="170" mass="17422">MSETATVHGTCIALPEGAVLLRGAPGSGKSDLALRLLDMADARLVADDQVVLTRDHEAGIVLASVPEPLGGLLEVRGVGVISLGAGRWVTYAPLVAVIDLAARPDDVPRAPGVVMRDPMAVAPGDDEADGAIPVRGFTLWPFEASAPAKVRLVVSVAAHGLVPLTEGEPS</sequence>
<keyword evidence="3" id="KW-1185">Reference proteome</keyword>
<keyword evidence="2" id="KW-0808">Transferase</keyword>
<dbReference type="SUPFAM" id="SSF53795">
    <property type="entry name" value="PEP carboxykinase-like"/>
    <property type="match status" value="1"/>
</dbReference>
<evidence type="ECO:0000259" key="1">
    <source>
        <dbReference type="Pfam" id="PF07475"/>
    </source>
</evidence>
<accession>A0A1G6WI02</accession>
<dbReference type="GO" id="GO:0000155">
    <property type="term" value="F:phosphorelay sensor kinase activity"/>
    <property type="evidence" value="ECO:0007669"/>
    <property type="project" value="InterPro"/>
</dbReference>
<dbReference type="Gene3D" id="3.40.50.300">
    <property type="entry name" value="P-loop containing nucleotide triphosphate hydrolases"/>
    <property type="match status" value="1"/>
</dbReference>
<dbReference type="Pfam" id="PF07475">
    <property type="entry name" value="Hpr_kinase_C"/>
    <property type="match status" value="1"/>
</dbReference>
<dbReference type="Proteomes" id="UP000199412">
    <property type="component" value="Unassembled WGS sequence"/>
</dbReference>
<dbReference type="RefSeq" id="WP_092780613.1">
    <property type="nucleotide sequence ID" value="NZ_FNAP01000001.1"/>
</dbReference>
<feature type="domain" description="HPr kinase/phosphorylase C-terminal" evidence="1">
    <location>
        <begin position="1"/>
        <end position="83"/>
    </location>
</feature>
<dbReference type="STRING" id="69960.SAMN05421720_101140"/>
<evidence type="ECO:0000313" key="3">
    <source>
        <dbReference type="Proteomes" id="UP000199412"/>
    </source>
</evidence>
<reference evidence="2 3" key="1">
    <citation type="submission" date="2016-10" db="EMBL/GenBank/DDBJ databases">
        <authorList>
            <person name="de Groot N.N."/>
        </authorList>
    </citation>
    <scope>NUCLEOTIDE SEQUENCE [LARGE SCALE GENOMIC DNA]</scope>
    <source>
        <strain evidence="2 3">ATCC 700224</strain>
    </source>
</reference>
<organism evidence="2 3">
    <name type="scientific">Rhodospira trueperi</name>
    <dbReference type="NCBI Taxonomy" id="69960"/>
    <lineage>
        <taxon>Bacteria</taxon>
        <taxon>Pseudomonadati</taxon>
        <taxon>Pseudomonadota</taxon>
        <taxon>Alphaproteobacteria</taxon>
        <taxon>Rhodospirillales</taxon>
        <taxon>Rhodospirillaceae</taxon>
        <taxon>Rhodospira</taxon>
    </lineage>
</organism>
<dbReference type="OrthoDB" id="8326226at2"/>
<dbReference type="AlphaFoldDB" id="A0A1G6WI02"/>